<dbReference type="EMBL" id="AMZH03003204">
    <property type="protein sequence ID" value="RRT73066.1"/>
    <property type="molecule type" value="Genomic_DNA"/>
</dbReference>
<evidence type="ECO:0000313" key="1">
    <source>
        <dbReference type="EMBL" id="RRT73066.1"/>
    </source>
</evidence>
<gene>
    <name evidence="1" type="ORF">B296_00012187</name>
</gene>
<dbReference type="Proteomes" id="UP000287651">
    <property type="component" value="Unassembled WGS sequence"/>
</dbReference>
<name>A0A427AA28_ENSVE</name>
<sequence>MLYDNNWSGSEDVGLLRCGPFVVPRADVGSSTGPGSTNRGLKRFERHQLLLMMRQRATVLPSKVSRLGREIVYPCTPDPDEEDEGGQVSSSLAISTRWISAAKLLQYDLATLVHREGGE</sequence>
<protein>
    <submittedName>
        <fullName evidence="1">Uncharacterized protein</fullName>
    </submittedName>
</protein>
<proteinExistence type="predicted"/>
<dbReference type="AlphaFoldDB" id="A0A427AA28"/>
<reference evidence="1 2" key="1">
    <citation type="journal article" date="2014" name="Agronomy (Basel)">
        <title>A Draft Genome Sequence for Ensete ventricosum, the Drought-Tolerant Tree Against Hunger.</title>
        <authorList>
            <person name="Harrison J."/>
            <person name="Moore K.A."/>
            <person name="Paszkiewicz K."/>
            <person name="Jones T."/>
            <person name="Grant M."/>
            <person name="Ambacheew D."/>
            <person name="Muzemil S."/>
            <person name="Studholme D.J."/>
        </authorList>
    </citation>
    <scope>NUCLEOTIDE SEQUENCE [LARGE SCALE GENOMIC DNA]</scope>
</reference>
<comment type="caution">
    <text evidence="1">The sequence shown here is derived from an EMBL/GenBank/DDBJ whole genome shotgun (WGS) entry which is preliminary data.</text>
</comment>
<organism evidence="1 2">
    <name type="scientific">Ensete ventricosum</name>
    <name type="common">Abyssinian banana</name>
    <name type="synonym">Musa ensete</name>
    <dbReference type="NCBI Taxonomy" id="4639"/>
    <lineage>
        <taxon>Eukaryota</taxon>
        <taxon>Viridiplantae</taxon>
        <taxon>Streptophyta</taxon>
        <taxon>Embryophyta</taxon>
        <taxon>Tracheophyta</taxon>
        <taxon>Spermatophyta</taxon>
        <taxon>Magnoliopsida</taxon>
        <taxon>Liliopsida</taxon>
        <taxon>Zingiberales</taxon>
        <taxon>Musaceae</taxon>
        <taxon>Ensete</taxon>
    </lineage>
</organism>
<evidence type="ECO:0000313" key="2">
    <source>
        <dbReference type="Proteomes" id="UP000287651"/>
    </source>
</evidence>
<accession>A0A427AA28</accession>